<dbReference type="RefSeq" id="WP_074520922.1">
    <property type="nucleotide sequence ID" value="NZ_FNHZ01000001.1"/>
</dbReference>
<dbReference type="PANTHER" id="PTHR18901:SF38">
    <property type="entry name" value="PSEUDOURIDINE-5'-PHOSPHATASE"/>
    <property type="match status" value="1"/>
</dbReference>
<dbReference type="OrthoDB" id="9797743at2"/>
<name>A0A1G9UB70_9FIRM</name>
<dbReference type="EMBL" id="FNHZ01000001">
    <property type="protein sequence ID" value="SDM57138.1"/>
    <property type="molecule type" value="Genomic_DNA"/>
</dbReference>
<accession>A0A1G9UB70</accession>
<dbReference type="GO" id="GO:0016791">
    <property type="term" value="F:phosphatase activity"/>
    <property type="evidence" value="ECO:0007669"/>
    <property type="project" value="TreeGrafter"/>
</dbReference>
<organism evidence="1 2">
    <name type="scientific">Lachnospira pectinoschiza</name>
    <dbReference type="NCBI Taxonomy" id="28052"/>
    <lineage>
        <taxon>Bacteria</taxon>
        <taxon>Bacillati</taxon>
        <taxon>Bacillota</taxon>
        <taxon>Clostridia</taxon>
        <taxon>Lachnospirales</taxon>
        <taxon>Lachnospiraceae</taxon>
        <taxon>Lachnospira</taxon>
    </lineage>
</organism>
<dbReference type="InterPro" id="IPR041492">
    <property type="entry name" value="HAD_2"/>
</dbReference>
<dbReference type="SUPFAM" id="SSF56784">
    <property type="entry name" value="HAD-like"/>
    <property type="match status" value="1"/>
</dbReference>
<reference evidence="2" key="1">
    <citation type="submission" date="2016-10" db="EMBL/GenBank/DDBJ databases">
        <authorList>
            <person name="Varghese N."/>
            <person name="Submissions S."/>
        </authorList>
    </citation>
    <scope>NUCLEOTIDE SEQUENCE [LARGE SCALE GENOMIC DNA]</scope>
    <source>
        <strain evidence="2">M83</strain>
    </source>
</reference>
<dbReference type="InterPro" id="IPR023198">
    <property type="entry name" value="PGP-like_dom2"/>
</dbReference>
<dbReference type="Proteomes" id="UP000187651">
    <property type="component" value="Unassembled WGS sequence"/>
</dbReference>
<gene>
    <name evidence="1" type="ORF">SAMN05216544_0694</name>
</gene>
<dbReference type="InterPro" id="IPR023214">
    <property type="entry name" value="HAD_sf"/>
</dbReference>
<evidence type="ECO:0000313" key="2">
    <source>
        <dbReference type="Proteomes" id="UP000187651"/>
    </source>
</evidence>
<proteinExistence type="predicted"/>
<dbReference type="Gene3D" id="1.10.150.240">
    <property type="entry name" value="Putative phosphatase, domain 2"/>
    <property type="match status" value="1"/>
</dbReference>
<dbReference type="SFLD" id="SFLDG01129">
    <property type="entry name" value="C1.5:_HAD__Beta-PGM__Phosphata"/>
    <property type="match status" value="1"/>
</dbReference>
<evidence type="ECO:0000313" key="1">
    <source>
        <dbReference type="EMBL" id="SDM57138.1"/>
    </source>
</evidence>
<protein>
    <submittedName>
        <fullName evidence="1">Haloacid dehalogenase superfamily, subfamily IA, variant 3 with third motif having DD or ED</fullName>
    </submittedName>
</protein>
<dbReference type="CDD" id="cd07505">
    <property type="entry name" value="HAD_BPGM-like"/>
    <property type="match status" value="1"/>
</dbReference>
<dbReference type="InterPro" id="IPR006439">
    <property type="entry name" value="HAD-SF_hydro_IA"/>
</dbReference>
<sequence length="215" mass="24995">MNYEDLYKYKYAIFDLDGTLLDSSDVWTKVDEEFLKKRNIPMTEEYAIEIKKHNFESGAVYTVERYNLEEDPKDIVNEWYGMAIKAYREDIMLKPGAFDLLKKMKDLNIKLAVATSSDEILYKDCLIRNGIYDFFDVFVQTKEVNRGKKFPDVYIEAAKRIGADISDCLVFEDLYVAINAAKSAGFKTIGVFDKSNLDDIDAIKEASDYYIEQYR</sequence>
<dbReference type="PANTHER" id="PTHR18901">
    <property type="entry name" value="2-DEOXYGLUCOSE-6-PHOSPHATE PHOSPHATASE 2"/>
    <property type="match status" value="1"/>
</dbReference>
<dbReference type="Pfam" id="PF13419">
    <property type="entry name" value="HAD_2"/>
    <property type="match status" value="1"/>
</dbReference>
<dbReference type="InterPro" id="IPR036412">
    <property type="entry name" value="HAD-like_sf"/>
</dbReference>
<dbReference type="Gene3D" id="3.40.50.1000">
    <property type="entry name" value="HAD superfamily/HAD-like"/>
    <property type="match status" value="1"/>
</dbReference>
<dbReference type="SFLD" id="SFLDS00003">
    <property type="entry name" value="Haloacid_Dehalogenase"/>
    <property type="match status" value="1"/>
</dbReference>
<dbReference type="NCBIfam" id="TIGR01509">
    <property type="entry name" value="HAD-SF-IA-v3"/>
    <property type="match status" value="1"/>
</dbReference>
<keyword evidence="2" id="KW-1185">Reference proteome</keyword>
<dbReference type="AlphaFoldDB" id="A0A1G9UB70"/>